<dbReference type="EMBL" id="CP022684">
    <property type="protein sequence ID" value="AUM12231.1"/>
    <property type="molecule type" value="Genomic_DNA"/>
</dbReference>
<sequence>MPAWVWLFTGVVTGLFLAFLYYLAGIKPTDKQMQEIEFTAPALPGNGKSSPKFDFYTLLPDREVVAPAGDEPPSTGQSPTPSAQEKYIIQTGSFRSAQEADHRRAELILMGLDVKIQKVELNPGEAWHRVQIGPFDSSSSLEQAKTTLAENKIEHIVLRLKK</sequence>
<feature type="compositionally biased region" description="Polar residues" evidence="1">
    <location>
        <begin position="74"/>
        <end position="83"/>
    </location>
</feature>
<accession>A0A2K9LJ76</accession>
<evidence type="ECO:0000256" key="1">
    <source>
        <dbReference type="SAM" id="MobiDB-lite"/>
    </source>
</evidence>
<keyword evidence="2" id="KW-0812">Transmembrane</keyword>
<dbReference type="Proteomes" id="UP000235116">
    <property type="component" value="Chromosome"/>
</dbReference>
<dbReference type="GO" id="GO:0032506">
    <property type="term" value="P:cytokinetic process"/>
    <property type="evidence" value="ECO:0007669"/>
    <property type="project" value="TreeGrafter"/>
</dbReference>
<gene>
    <name evidence="4" type="ORF">Kalk_07315</name>
</gene>
<feature type="transmembrane region" description="Helical" evidence="2">
    <location>
        <begin position="6"/>
        <end position="24"/>
    </location>
</feature>
<dbReference type="PROSITE" id="PS51724">
    <property type="entry name" value="SPOR"/>
    <property type="match status" value="1"/>
</dbReference>
<dbReference type="InterPro" id="IPR036680">
    <property type="entry name" value="SPOR-like_sf"/>
</dbReference>
<dbReference type="GO" id="GO:0032153">
    <property type="term" value="C:cell division site"/>
    <property type="evidence" value="ECO:0007669"/>
    <property type="project" value="TreeGrafter"/>
</dbReference>
<proteinExistence type="predicted"/>
<evidence type="ECO:0000259" key="3">
    <source>
        <dbReference type="PROSITE" id="PS51724"/>
    </source>
</evidence>
<evidence type="ECO:0000313" key="5">
    <source>
        <dbReference type="Proteomes" id="UP000235116"/>
    </source>
</evidence>
<dbReference type="PANTHER" id="PTHR38687">
    <property type="entry name" value="CELL DIVISION PROTEIN DEDD-RELATED"/>
    <property type="match status" value="1"/>
</dbReference>
<protein>
    <recommendedName>
        <fullName evidence="3">SPOR domain-containing protein</fullName>
    </recommendedName>
</protein>
<reference evidence="5" key="1">
    <citation type="submission" date="2017-08" db="EMBL/GenBank/DDBJ databases">
        <title>Direct submision.</title>
        <authorList>
            <person name="Kim S.-J."/>
            <person name="Rhee S.-K."/>
        </authorList>
    </citation>
    <scope>NUCLEOTIDE SEQUENCE [LARGE SCALE GENOMIC DNA]</scope>
    <source>
        <strain evidence="5">GI5</strain>
    </source>
</reference>
<dbReference type="InterPro" id="IPR007730">
    <property type="entry name" value="SPOR-like_dom"/>
</dbReference>
<dbReference type="SUPFAM" id="SSF110997">
    <property type="entry name" value="Sporulation related repeat"/>
    <property type="match status" value="1"/>
</dbReference>
<evidence type="ECO:0000313" key="4">
    <source>
        <dbReference type="EMBL" id="AUM12231.1"/>
    </source>
</evidence>
<evidence type="ECO:0000256" key="2">
    <source>
        <dbReference type="SAM" id="Phobius"/>
    </source>
</evidence>
<name>A0A2K9LJ76_9GAMM</name>
<dbReference type="GO" id="GO:0042834">
    <property type="term" value="F:peptidoglycan binding"/>
    <property type="evidence" value="ECO:0007669"/>
    <property type="project" value="InterPro"/>
</dbReference>
<dbReference type="PANTHER" id="PTHR38687:SF1">
    <property type="entry name" value="CELL DIVISION PROTEIN DEDD"/>
    <property type="match status" value="1"/>
</dbReference>
<feature type="domain" description="SPOR" evidence="3">
    <location>
        <begin position="81"/>
        <end position="162"/>
    </location>
</feature>
<dbReference type="AlphaFoldDB" id="A0A2K9LJ76"/>
<keyword evidence="2" id="KW-1133">Transmembrane helix</keyword>
<keyword evidence="5" id="KW-1185">Reference proteome</keyword>
<keyword evidence="2" id="KW-0472">Membrane</keyword>
<dbReference type="KEGG" id="kak:Kalk_07315"/>
<dbReference type="InterPro" id="IPR052521">
    <property type="entry name" value="Cell_div_SPOR-domain"/>
</dbReference>
<dbReference type="GO" id="GO:0030428">
    <property type="term" value="C:cell septum"/>
    <property type="evidence" value="ECO:0007669"/>
    <property type="project" value="TreeGrafter"/>
</dbReference>
<feature type="region of interest" description="Disordered" evidence="1">
    <location>
        <begin position="65"/>
        <end position="84"/>
    </location>
</feature>
<organism evidence="4 5">
    <name type="scientific">Ketobacter alkanivorans</name>
    <dbReference type="NCBI Taxonomy" id="1917421"/>
    <lineage>
        <taxon>Bacteria</taxon>
        <taxon>Pseudomonadati</taxon>
        <taxon>Pseudomonadota</taxon>
        <taxon>Gammaproteobacteria</taxon>
        <taxon>Pseudomonadales</taxon>
        <taxon>Ketobacteraceae</taxon>
        <taxon>Ketobacter</taxon>
    </lineage>
</organism>
<dbReference type="Pfam" id="PF05036">
    <property type="entry name" value="SPOR"/>
    <property type="match status" value="1"/>
</dbReference>
<dbReference type="Gene3D" id="3.30.70.1070">
    <property type="entry name" value="Sporulation related repeat"/>
    <property type="match status" value="1"/>
</dbReference>